<dbReference type="GO" id="GO:0030150">
    <property type="term" value="P:protein import into mitochondrial matrix"/>
    <property type="evidence" value="ECO:0007669"/>
    <property type="project" value="TreeGrafter"/>
</dbReference>
<dbReference type="GO" id="GO:0030943">
    <property type="term" value="F:mitochondrion targeting sequence binding"/>
    <property type="evidence" value="ECO:0007669"/>
    <property type="project" value="TreeGrafter"/>
</dbReference>
<evidence type="ECO:0000256" key="9">
    <source>
        <dbReference type="ARBA" id="ARBA00023136"/>
    </source>
</evidence>
<keyword evidence="6" id="KW-0653">Protein transport</keyword>
<keyword evidence="12" id="KW-1185">Reference proteome</keyword>
<dbReference type="GO" id="GO:0016031">
    <property type="term" value="P:tRNA import into mitochondrion"/>
    <property type="evidence" value="ECO:0007669"/>
    <property type="project" value="TreeGrafter"/>
</dbReference>
<dbReference type="PRINTS" id="PR01989">
    <property type="entry name" value="EUOM20RECPTR"/>
</dbReference>
<evidence type="ECO:0000256" key="3">
    <source>
        <dbReference type="ARBA" id="ARBA00022448"/>
    </source>
</evidence>
<accession>A0AAW1MLB3</accession>
<evidence type="ECO:0000256" key="1">
    <source>
        <dbReference type="ARBA" id="ARBA00004572"/>
    </source>
</evidence>
<evidence type="ECO:0000256" key="6">
    <source>
        <dbReference type="ARBA" id="ARBA00022927"/>
    </source>
</evidence>
<keyword evidence="8" id="KW-0496">Mitochondrion</keyword>
<evidence type="ECO:0000313" key="11">
    <source>
        <dbReference type="EMBL" id="KAK9746948.1"/>
    </source>
</evidence>
<evidence type="ECO:0000256" key="5">
    <source>
        <dbReference type="ARBA" id="ARBA00022787"/>
    </source>
</evidence>
<evidence type="ECO:0000256" key="2">
    <source>
        <dbReference type="ARBA" id="ARBA00005792"/>
    </source>
</evidence>
<keyword evidence="3" id="KW-0813">Transport</keyword>
<evidence type="ECO:0000313" key="12">
    <source>
        <dbReference type="Proteomes" id="UP001458880"/>
    </source>
</evidence>
<protein>
    <submittedName>
        <fullName evidence="11">MAS20 protein import receptor</fullName>
    </submittedName>
</protein>
<comment type="similarity">
    <text evidence="2">Belongs to the Tom20 family.</text>
</comment>
<proteinExistence type="inferred from homology"/>
<keyword evidence="4 10" id="KW-0812">Transmembrane</keyword>
<dbReference type="SUPFAM" id="SSF47157">
    <property type="entry name" value="Mitochondrial import receptor subunit Tom20"/>
    <property type="match status" value="1"/>
</dbReference>
<evidence type="ECO:0000256" key="10">
    <source>
        <dbReference type="SAM" id="Phobius"/>
    </source>
</evidence>
<sequence>MDRFHFYALGGALGGLLVLTIFIVYDRQQKRDPHYRRKLRLKREYERKLSEIDRLPVSPLDIVESRKEEDVIILHELQIGEALMVRGNIEEATQHFANAISVCSNPEKFLRTLKSCLDPSVYNMLLNTLVKGNLNHAYPSKMYLNENTQHYSLLRCEKSY</sequence>
<gene>
    <name evidence="11" type="ORF">QE152_g5657</name>
</gene>
<comment type="caution">
    <text evidence="11">The sequence shown here is derived from an EMBL/GenBank/DDBJ whole genome shotgun (WGS) entry which is preliminary data.</text>
</comment>
<name>A0AAW1MLB3_POPJA</name>
<dbReference type="Pfam" id="PF02064">
    <property type="entry name" value="MAS20"/>
    <property type="match status" value="1"/>
</dbReference>
<dbReference type="Gene3D" id="1.20.960.10">
    <property type="entry name" value="Mitochondrial outer membrane translocase complex, subunit Tom20 domain"/>
    <property type="match status" value="1"/>
</dbReference>
<dbReference type="InterPro" id="IPR023392">
    <property type="entry name" value="Tom20_dom_sf"/>
</dbReference>
<dbReference type="PANTHER" id="PTHR12430:SF0">
    <property type="entry name" value="TRANSLOCASE OF OUTER MITOCHONDRIAL MEMBRANE 20"/>
    <property type="match status" value="1"/>
</dbReference>
<dbReference type="AlphaFoldDB" id="A0AAW1MLB3"/>
<feature type="transmembrane region" description="Helical" evidence="10">
    <location>
        <begin position="6"/>
        <end position="25"/>
    </location>
</feature>
<keyword evidence="9 10" id="KW-0472">Membrane</keyword>
<evidence type="ECO:0000256" key="8">
    <source>
        <dbReference type="ARBA" id="ARBA00023128"/>
    </source>
</evidence>
<organism evidence="11 12">
    <name type="scientific">Popillia japonica</name>
    <name type="common">Japanese beetle</name>
    <dbReference type="NCBI Taxonomy" id="7064"/>
    <lineage>
        <taxon>Eukaryota</taxon>
        <taxon>Metazoa</taxon>
        <taxon>Ecdysozoa</taxon>
        <taxon>Arthropoda</taxon>
        <taxon>Hexapoda</taxon>
        <taxon>Insecta</taxon>
        <taxon>Pterygota</taxon>
        <taxon>Neoptera</taxon>
        <taxon>Endopterygota</taxon>
        <taxon>Coleoptera</taxon>
        <taxon>Polyphaga</taxon>
        <taxon>Scarabaeiformia</taxon>
        <taxon>Scarabaeidae</taxon>
        <taxon>Rutelinae</taxon>
        <taxon>Popillia</taxon>
    </lineage>
</organism>
<dbReference type="PRINTS" id="PR00351">
    <property type="entry name" value="OM20RECEPTOR"/>
</dbReference>
<evidence type="ECO:0000256" key="7">
    <source>
        <dbReference type="ARBA" id="ARBA00022989"/>
    </source>
</evidence>
<evidence type="ECO:0000256" key="4">
    <source>
        <dbReference type="ARBA" id="ARBA00022692"/>
    </source>
</evidence>
<dbReference type="EMBL" id="JASPKY010000035">
    <property type="protein sequence ID" value="KAK9746948.1"/>
    <property type="molecule type" value="Genomic_DNA"/>
</dbReference>
<dbReference type="InterPro" id="IPR002056">
    <property type="entry name" value="MAS20"/>
</dbReference>
<dbReference type="GO" id="GO:0006605">
    <property type="term" value="P:protein targeting"/>
    <property type="evidence" value="ECO:0007669"/>
    <property type="project" value="InterPro"/>
</dbReference>
<dbReference type="PANTHER" id="PTHR12430">
    <property type="entry name" value="MITOCHONDRIAL IMPORT RECEPTOR SUBUNIT TOM20"/>
    <property type="match status" value="1"/>
</dbReference>
<comment type="subcellular location">
    <subcellularLocation>
        <location evidence="1">Mitochondrion outer membrane</location>
        <topology evidence="1">Single-pass membrane protein</topology>
    </subcellularLocation>
</comment>
<dbReference type="GO" id="GO:0005742">
    <property type="term" value="C:mitochondrial outer membrane translocase complex"/>
    <property type="evidence" value="ECO:0007669"/>
    <property type="project" value="InterPro"/>
</dbReference>
<keyword evidence="7 10" id="KW-1133">Transmembrane helix</keyword>
<dbReference type="GO" id="GO:0006886">
    <property type="term" value="P:intracellular protein transport"/>
    <property type="evidence" value="ECO:0007669"/>
    <property type="project" value="InterPro"/>
</dbReference>
<keyword evidence="11" id="KW-0675">Receptor</keyword>
<keyword evidence="5" id="KW-1000">Mitochondrion outer membrane</keyword>
<dbReference type="InterPro" id="IPR022422">
    <property type="entry name" value="MAS20_rcpt_metazoan"/>
</dbReference>
<dbReference type="GO" id="GO:0008320">
    <property type="term" value="F:protein transmembrane transporter activity"/>
    <property type="evidence" value="ECO:0007669"/>
    <property type="project" value="TreeGrafter"/>
</dbReference>
<reference evidence="11 12" key="1">
    <citation type="journal article" date="2024" name="BMC Genomics">
        <title>De novo assembly and annotation of Popillia japonica's genome with initial clues to its potential as an invasive pest.</title>
        <authorList>
            <person name="Cucini C."/>
            <person name="Boschi S."/>
            <person name="Funari R."/>
            <person name="Cardaioli E."/>
            <person name="Iannotti N."/>
            <person name="Marturano G."/>
            <person name="Paoli F."/>
            <person name="Bruttini M."/>
            <person name="Carapelli A."/>
            <person name="Frati F."/>
            <person name="Nardi F."/>
        </authorList>
    </citation>
    <scope>NUCLEOTIDE SEQUENCE [LARGE SCALE GENOMIC DNA]</scope>
    <source>
        <strain evidence="11">DMR45628</strain>
    </source>
</reference>
<dbReference type="Proteomes" id="UP001458880">
    <property type="component" value="Unassembled WGS sequence"/>
</dbReference>